<dbReference type="KEGG" id="hro:HELRODRAFT_136793"/>
<protein>
    <recommendedName>
        <fullName evidence="2">ubiquitinyl hydrolase 1</fullName>
        <ecNumber evidence="2">3.4.19.12</ecNumber>
    </recommendedName>
</protein>
<dbReference type="InterPro" id="IPR050185">
    <property type="entry name" value="Ub_carboxyl-term_hydrolase"/>
</dbReference>
<evidence type="ECO:0000259" key="3">
    <source>
        <dbReference type="PROSITE" id="PS50235"/>
    </source>
</evidence>
<dbReference type="EnsemblMetazoa" id="HelroT136793">
    <property type="protein sequence ID" value="HelroP136793"/>
    <property type="gene ID" value="HelroG136793"/>
</dbReference>
<evidence type="ECO:0000256" key="2">
    <source>
        <dbReference type="ARBA" id="ARBA00012759"/>
    </source>
</evidence>
<dbReference type="EC" id="3.4.19.12" evidence="2"/>
<keyword evidence="6" id="KW-1185">Reference proteome</keyword>
<gene>
    <name evidence="5" type="primary">20196359</name>
    <name evidence="4" type="ORF">HELRODRAFT_136793</name>
</gene>
<accession>T1EIF9</accession>
<dbReference type="RefSeq" id="XP_009031906.1">
    <property type="nucleotide sequence ID" value="XM_009033658.1"/>
</dbReference>
<dbReference type="GeneID" id="20196359"/>
<evidence type="ECO:0000313" key="5">
    <source>
        <dbReference type="EnsemblMetazoa" id="HelroP136793"/>
    </source>
</evidence>
<proteinExistence type="predicted"/>
<dbReference type="EMBL" id="KB097783">
    <property type="protein sequence ID" value="ESN90038.1"/>
    <property type="molecule type" value="Genomic_DNA"/>
</dbReference>
<dbReference type="PANTHER" id="PTHR21646">
    <property type="entry name" value="UBIQUITIN CARBOXYL-TERMINAL HYDROLASE"/>
    <property type="match status" value="1"/>
</dbReference>
<evidence type="ECO:0000313" key="6">
    <source>
        <dbReference type="Proteomes" id="UP000015101"/>
    </source>
</evidence>
<dbReference type="Gene3D" id="3.90.70.10">
    <property type="entry name" value="Cysteine proteinases"/>
    <property type="match status" value="1"/>
</dbReference>
<comment type="catalytic activity">
    <reaction evidence="1">
        <text>Thiol-dependent hydrolysis of ester, thioester, amide, peptide and isopeptide bonds formed by the C-terminal Gly of ubiquitin (a 76-residue protein attached to proteins as an intracellular targeting signal).</text>
        <dbReference type="EC" id="3.4.19.12"/>
    </reaction>
</comment>
<sequence>PGSVGLKNLTNTCFMNAGLQCLFCNPGICQYFLHDFKRLEQNKNTIVDAFADLVRRCWSGQFSVLRPYRFKSSISSYHSQFRDYRQHDCQEFLALLLDSLH</sequence>
<dbReference type="PROSITE" id="PS50235">
    <property type="entry name" value="USP_3"/>
    <property type="match status" value="1"/>
</dbReference>
<dbReference type="Proteomes" id="UP000015101">
    <property type="component" value="Unassembled WGS sequence"/>
</dbReference>
<dbReference type="InterPro" id="IPR028889">
    <property type="entry name" value="USP"/>
</dbReference>
<reference evidence="5" key="3">
    <citation type="submission" date="2015-06" db="UniProtKB">
        <authorList>
            <consortium name="EnsemblMetazoa"/>
        </authorList>
    </citation>
    <scope>IDENTIFICATION</scope>
</reference>
<dbReference type="STRING" id="6412.T1EIF9"/>
<dbReference type="HOGENOM" id="CLU_2298673_0_0_1"/>
<dbReference type="eggNOG" id="KOG1870">
    <property type="taxonomic scope" value="Eukaryota"/>
</dbReference>
<dbReference type="EMBL" id="AMQM01008480">
    <property type="status" value="NOT_ANNOTATED_CDS"/>
    <property type="molecule type" value="Genomic_DNA"/>
</dbReference>
<dbReference type="OrthoDB" id="265306at2759"/>
<evidence type="ECO:0000313" key="4">
    <source>
        <dbReference type="EMBL" id="ESN90038.1"/>
    </source>
</evidence>
<name>T1EIF9_HELRO</name>
<dbReference type="SUPFAM" id="SSF54001">
    <property type="entry name" value="Cysteine proteinases"/>
    <property type="match status" value="1"/>
</dbReference>
<dbReference type="InterPro" id="IPR038765">
    <property type="entry name" value="Papain-like_cys_pep_sf"/>
</dbReference>
<dbReference type="InParanoid" id="T1EIF9"/>
<feature type="domain" description="USP" evidence="3">
    <location>
        <begin position="4"/>
        <end position="101"/>
    </location>
</feature>
<dbReference type="Pfam" id="PF00443">
    <property type="entry name" value="UCH"/>
    <property type="match status" value="1"/>
</dbReference>
<dbReference type="CTD" id="20196359"/>
<dbReference type="GO" id="GO:0004843">
    <property type="term" value="F:cysteine-type deubiquitinase activity"/>
    <property type="evidence" value="ECO:0007669"/>
    <property type="project" value="UniProtKB-EC"/>
</dbReference>
<dbReference type="GO" id="GO:0016579">
    <property type="term" value="P:protein deubiquitination"/>
    <property type="evidence" value="ECO:0007669"/>
    <property type="project" value="InterPro"/>
</dbReference>
<dbReference type="AlphaFoldDB" id="T1EIF9"/>
<dbReference type="PANTHER" id="PTHR21646:SF35">
    <property type="match status" value="1"/>
</dbReference>
<dbReference type="InterPro" id="IPR001394">
    <property type="entry name" value="Peptidase_C19_UCH"/>
</dbReference>
<organism evidence="5 6">
    <name type="scientific">Helobdella robusta</name>
    <name type="common">Californian leech</name>
    <dbReference type="NCBI Taxonomy" id="6412"/>
    <lineage>
        <taxon>Eukaryota</taxon>
        <taxon>Metazoa</taxon>
        <taxon>Spiralia</taxon>
        <taxon>Lophotrochozoa</taxon>
        <taxon>Annelida</taxon>
        <taxon>Clitellata</taxon>
        <taxon>Hirudinea</taxon>
        <taxon>Rhynchobdellida</taxon>
        <taxon>Glossiphoniidae</taxon>
        <taxon>Helobdella</taxon>
    </lineage>
</organism>
<reference evidence="4 6" key="2">
    <citation type="journal article" date="2013" name="Nature">
        <title>Insights into bilaterian evolution from three spiralian genomes.</title>
        <authorList>
            <person name="Simakov O."/>
            <person name="Marletaz F."/>
            <person name="Cho S.J."/>
            <person name="Edsinger-Gonzales E."/>
            <person name="Havlak P."/>
            <person name="Hellsten U."/>
            <person name="Kuo D.H."/>
            <person name="Larsson T."/>
            <person name="Lv J."/>
            <person name="Arendt D."/>
            <person name="Savage R."/>
            <person name="Osoegawa K."/>
            <person name="de Jong P."/>
            <person name="Grimwood J."/>
            <person name="Chapman J.A."/>
            <person name="Shapiro H."/>
            <person name="Aerts A."/>
            <person name="Otillar R.P."/>
            <person name="Terry A.Y."/>
            <person name="Boore J.L."/>
            <person name="Grigoriev I.V."/>
            <person name="Lindberg D.R."/>
            <person name="Seaver E.C."/>
            <person name="Weisblat D.A."/>
            <person name="Putnam N.H."/>
            <person name="Rokhsar D.S."/>
        </authorList>
    </citation>
    <scope>NUCLEOTIDE SEQUENCE</scope>
</reference>
<reference evidence="6" key="1">
    <citation type="submission" date="2012-12" db="EMBL/GenBank/DDBJ databases">
        <authorList>
            <person name="Hellsten U."/>
            <person name="Grimwood J."/>
            <person name="Chapman J.A."/>
            <person name="Shapiro H."/>
            <person name="Aerts A."/>
            <person name="Otillar R.P."/>
            <person name="Terry A.Y."/>
            <person name="Boore J.L."/>
            <person name="Simakov O."/>
            <person name="Marletaz F."/>
            <person name="Cho S.-J."/>
            <person name="Edsinger-Gonzales E."/>
            <person name="Havlak P."/>
            <person name="Kuo D.-H."/>
            <person name="Larsson T."/>
            <person name="Lv J."/>
            <person name="Arendt D."/>
            <person name="Savage R."/>
            <person name="Osoegawa K."/>
            <person name="de Jong P."/>
            <person name="Lindberg D.R."/>
            <person name="Seaver E.C."/>
            <person name="Weisblat D.A."/>
            <person name="Putnam N.H."/>
            <person name="Grigoriev I.V."/>
            <person name="Rokhsar D.S."/>
        </authorList>
    </citation>
    <scope>NUCLEOTIDE SEQUENCE</scope>
</reference>
<evidence type="ECO:0000256" key="1">
    <source>
        <dbReference type="ARBA" id="ARBA00000707"/>
    </source>
</evidence>